<comment type="caution">
    <text evidence="2">The sequence shown here is derived from an EMBL/GenBank/DDBJ whole genome shotgun (WGS) entry which is preliminary data.</text>
</comment>
<evidence type="ECO:0000313" key="2">
    <source>
        <dbReference type="EMBL" id="CDI03558.1"/>
    </source>
</evidence>
<keyword evidence="3" id="KW-1185">Reference proteome</keyword>
<dbReference type="RefSeq" id="WP_048674346.1">
    <property type="nucleotide sequence ID" value="NZ_CBTJ020000068.1"/>
</dbReference>
<evidence type="ECO:0000256" key="1">
    <source>
        <dbReference type="SAM" id="MobiDB-lite"/>
    </source>
</evidence>
<reference evidence="2" key="2">
    <citation type="submission" date="2014-03" db="EMBL/GenBank/DDBJ databases">
        <title>Candidatus Competibacter-lineage genomes retrieved from metagenomes reveal functional metabolic diversity.</title>
        <authorList>
            <person name="McIlroy S.J."/>
            <person name="Albertsen M."/>
            <person name="Andresen E.K."/>
            <person name="Saunders A.M."/>
            <person name="Kristiansen R."/>
            <person name="Stokholm-Bjerregaard M."/>
            <person name="Nielsen K.L."/>
            <person name="Nielsen P.H."/>
        </authorList>
    </citation>
    <scope>NUCLEOTIDE SEQUENCE</scope>
    <source>
        <strain evidence="2">Run_A_D11</strain>
    </source>
</reference>
<name>W6MDW2_9GAMM</name>
<reference evidence="2" key="1">
    <citation type="submission" date="2013-07" db="EMBL/GenBank/DDBJ databases">
        <authorList>
            <person name="McIlroy S."/>
        </authorList>
    </citation>
    <scope>NUCLEOTIDE SEQUENCE [LARGE SCALE GENOMIC DNA]</scope>
    <source>
        <strain evidence="2">Run_A_D11</strain>
    </source>
</reference>
<proteinExistence type="predicted"/>
<accession>W6MDW2</accession>
<protein>
    <submittedName>
        <fullName evidence="2">Uncharacterized protein</fullName>
    </submittedName>
</protein>
<dbReference type="AlphaFoldDB" id="W6MDW2"/>
<feature type="region of interest" description="Disordered" evidence="1">
    <location>
        <begin position="97"/>
        <end position="116"/>
    </location>
</feature>
<dbReference type="Proteomes" id="UP000035760">
    <property type="component" value="Unassembled WGS sequence"/>
</dbReference>
<sequence>MPICNVIINIDETRGFMTKWVTDPLLTTALTLEDESKSMFVKAAAGVAFTGCCDFTTGKIYLHPLVALREGNVDIGPIRANAHSATAGALDGIKFGTKSHEPLKGGTPSKSNPRPADGVFLHPNMTQAARAASGETAGHDQICTKHGLNKDVCLGFAVTKGAGNSGSMTTTSQTLNTEKIKGPLRGMLAALPAEKARIFHANQLGTGTLTEEWAKSIAAAITLAFARSGRSVTPGGSYESPI</sequence>
<evidence type="ECO:0000313" key="3">
    <source>
        <dbReference type="Proteomes" id="UP000035760"/>
    </source>
</evidence>
<gene>
    <name evidence="2" type="ORF">BN873_590008</name>
</gene>
<dbReference type="EMBL" id="CBTJ020000068">
    <property type="protein sequence ID" value="CDI03558.1"/>
    <property type="molecule type" value="Genomic_DNA"/>
</dbReference>
<organism evidence="2 3">
    <name type="scientific">Candidatus Competibacter denitrificans Run_A_D11</name>
    <dbReference type="NCBI Taxonomy" id="1400863"/>
    <lineage>
        <taxon>Bacteria</taxon>
        <taxon>Pseudomonadati</taxon>
        <taxon>Pseudomonadota</taxon>
        <taxon>Gammaproteobacteria</taxon>
        <taxon>Candidatus Competibacteraceae</taxon>
        <taxon>Candidatus Competibacter</taxon>
    </lineage>
</organism>